<feature type="region of interest" description="Disordered" evidence="1">
    <location>
        <begin position="28"/>
        <end position="64"/>
    </location>
</feature>
<dbReference type="AlphaFoldDB" id="A0A897NR92"/>
<evidence type="ECO:0000313" key="3">
    <source>
        <dbReference type="Proteomes" id="UP000663292"/>
    </source>
</evidence>
<evidence type="ECO:0000256" key="1">
    <source>
        <dbReference type="SAM" id="MobiDB-lite"/>
    </source>
</evidence>
<name>A0A897NR92_9EURY</name>
<dbReference type="RefSeq" id="WP_229120598.1">
    <property type="nucleotide sequence ID" value="NZ_CP064791.1"/>
</dbReference>
<dbReference type="InterPro" id="IPR055959">
    <property type="entry name" value="DUF7537"/>
</dbReference>
<feature type="compositionally biased region" description="Low complexity" evidence="1">
    <location>
        <begin position="42"/>
        <end position="61"/>
    </location>
</feature>
<reference evidence="2 3" key="1">
    <citation type="submission" date="2020-11" db="EMBL/GenBank/DDBJ databases">
        <title>Carbohydrate-dependent, anaerobic sulfur respiration: A novel catabolism in halophilic archaea.</title>
        <authorList>
            <person name="Sorokin D.Y."/>
            <person name="Messina E."/>
            <person name="Smedile F."/>
            <person name="La Cono V."/>
            <person name="Hallsworth J.E."/>
            <person name="Yakimov M.M."/>
        </authorList>
    </citation>
    <scope>NUCLEOTIDE SEQUENCE [LARGE SCALE GENOMIC DNA]</scope>
    <source>
        <strain evidence="2 3">HSR-Est</strain>
    </source>
</reference>
<dbReference type="PROSITE" id="PS51257">
    <property type="entry name" value="PROKAR_LIPOPROTEIN"/>
    <property type="match status" value="1"/>
</dbReference>
<organism evidence="2 3">
    <name type="scientific">Halapricum desulfuricans</name>
    <dbReference type="NCBI Taxonomy" id="2841257"/>
    <lineage>
        <taxon>Archaea</taxon>
        <taxon>Methanobacteriati</taxon>
        <taxon>Methanobacteriota</taxon>
        <taxon>Stenosarchaea group</taxon>
        <taxon>Halobacteria</taxon>
        <taxon>Halobacteriales</taxon>
        <taxon>Haloarculaceae</taxon>
        <taxon>Halapricum</taxon>
    </lineage>
</organism>
<evidence type="ECO:0008006" key="4">
    <source>
        <dbReference type="Google" id="ProtNLM"/>
    </source>
</evidence>
<dbReference type="EMBL" id="CP064791">
    <property type="protein sequence ID" value="QSG15322.1"/>
    <property type="molecule type" value="Genomic_DNA"/>
</dbReference>
<accession>A0A897NR92</accession>
<dbReference type="Pfam" id="PF24381">
    <property type="entry name" value="DUF7537"/>
    <property type="match status" value="1"/>
</dbReference>
<gene>
    <name evidence="2" type="ORF">HSEST_1801</name>
</gene>
<dbReference type="Proteomes" id="UP000663292">
    <property type="component" value="Chromosome"/>
</dbReference>
<protein>
    <recommendedName>
        <fullName evidence="4">LppX_LprAFG lipoprotein</fullName>
    </recommendedName>
</protein>
<dbReference type="GeneID" id="68858435"/>
<proteinExistence type="predicted"/>
<keyword evidence="3" id="KW-1185">Reference proteome</keyword>
<evidence type="ECO:0000313" key="2">
    <source>
        <dbReference type="EMBL" id="QSG15322.1"/>
    </source>
</evidence>
<sequence length="293" mass="31339">MDRLLSPKTKQVLLVLLAVGLVALAGCNTGGDGTPSVTSTDGEPLNETTPGETTTPNETTPQSDVDFDELAAGHETQVESADSLTEGAQILEQYTVNGSPSVSTTEVVTYYDLAEQVGLETAAVSQSSSQGSLQQNSVKYTAGDETFQRTNSTQVQDAQYYYDQEPYNMSAQPTPVNFTSVGWTTLYDNMNASLLEDGTTEFQNETVQKYTASGRDRLPALSSGIGSSFSELETFNATMLVTDDGLITRTTIRASGTTVQGAELTLAYQYTVTDVDATTVEEPDWTDNVNTTG</sequence>